<dbReference type="SMART" id="SM00903">
    <property type="entry name" value="Flavin_Reduct"/>
    <property type="match status" value="1"/>
</dbReference>
<dbReference type="InterPro" id="IPR012349">
    <property type="entry name" value="Split_barrel_FMN-bd"/>
</dbReference>
<evidence type="ECO:0000313" key="4">
    <source>
        <dbReference type="Proteomes" id="UP000646745"/>
    </source>
</evidence>
<dbReference type="InterPro" id="IPR002563">
    <property type="entry name" value="Flavin_Rdtase-like_dom"/>
</dbReference>
<protein>
    <submittedName>
        <fullName evidence="3">FMN reductase (NADH) RutF</fullName>
    </submittedName>
</protein>
<proteinExistence type="predicted"/>
<name>A0ABQ3EGW0_9GAMM</name>
<dbReference type="Gene3D" id="2.30.110.10">
    <property type="entry name" value="Electron Transport, Fmn-binding Protein, Chain A"/>
    <property type="match status" value="1"/>
</dbReference>
<dbReference type="Proteomes" id="UP000646745">
    <property type="component" value="Unassembled WGS sequence"/>
</dbReference>
<gene>
    <name evidence="3" type="primary">rutF</name>
    <name evidence="3" type="ORF">GCM10009038_36950</name>
</gene>
<reference evidence="4" key="1">
    <citation type="journal article" date="2019" name="Int. J. Syst. Evol. Microbiol.">
        <title>The Global Catalogue of Microorganisms (GCM) 10K type strain sequencing project: providing services to taxonomists for standard genome sequencing and annotation.</title>
        <authorList>
            <consortium name="The Broad Institute Genomics Platform"/>
            <consortium name="The Broad Institute Genome Sequencing Center for Infectious Disease"/>
            <person name="Wu L."/>
            <person name="Ma J."/>
        </authorList>
    </citation>
    <scope>NUCLEOTIDE SEQUENCE [LARGE SCALE GENOMIC DNA]</scope>
    <source>
        <strain evidence="4">KCTC 32998</strain>
    </source>
</reference>
<sequence>MSFTQPATAAQPSLAPNCDSQTFLDAMRYVGTGVTVVTTGDADWRKGSTVSAMCSLSAEPASILICVNRDSNTGAAIKARGTFCVNVLNAEQSDIARVFAGMRDTADGDRFSESRWDELATGAPALENAAASFDCHVGRMIDYGTHTIFVGDVVAARTSRAEPLYYYNRDFHTGSPLDA</sequence>
<evidence type="ECO:0000259" key="2">
    <source>
        <dbReference type="SMART" id="SM00903"/>
    </source>
</evidence>
<dbReference type="SUPFAM" id="SSF50475">
    <property type="entry name" value="FMN-binding split barrel"/>
    <property type="match status" value="1"/>
</dbReference>
<keyword evidence="1" id="KW-0560">Oxidoreductase</keyword>
<organism evidence="3 4">
    <name type="scientific">Salinicola rhizosphaerae</name>
    <dbReference type="NCBI Taxonomy" id="1443141"/>
    <lineage>
        <taxon>Bacteria</taxon>
        <taxon>Pseudomonadati</taxon>
        <taxon>Pseudomonadota</taxon>
        <taxon>Gammaproteobacteria</taxon>
        <taxon>Oceanospirillales</taxon>
        <taxon>Halomonadaceae</taxon>
        <taxon>Salinicola</taxon>
    </lineage>
</organism>
<dbReference type="InterPro" id="IPR050268">
    <property type="entry name" value="NADH-dep_flavin_reductase"/>
</dbReference>
<accession>A0ABQ3EGW0</accession>
<keyword evidence="4" id="KW-1185">Reference proteome</keyword>
<dbReference type="PANTHER" id="PTHR30466:SF1">
    <property type="entry name" value="FMN REDUCTASE (NADH) RUTF"/>
    <property type="match status" value="1"/>
</dbReference>
<dbReference type="EMBL" id="BMZI01000010">
    <property type="protein sequence ID" value="GHB34409.1"/>
    <property type="molecule type" value="Genomic_DNA"/>
</dbReference>
<evidence type="ECO:0000313" key="3">
    <source>
        <dbReference type="EMBL" id="GHB34409.1"/>
    </source>
</evidence>
<evidence type="ECO:0000256" key="1">
    <source>
        <dbReference type="ARBA" id="ARBA00023002"/>
    </source>
</evidence>
<dbReference type="RefSeq" id="WP_189446226.1">
    <property type="nucleotide sequence ID" value="NZ_BMZI01000010.1"/>
</dbReference>
<feature type="domain" description="Flavin reductase like" evidence="2">
    <location>
        <begin position="27"/>
        <end position="173"/>
    </location>
</feature>
<comment type="caution">
    <text evidence="3">The sequence shown here is derived from an EMBL/GenBank/DDBJ whole genome shotgun (WGS) entry which is preliminary data.</text>
</comment>
<dbReference type="PANTHER" id="PTHR30466">
    <property type="entry name" value="FLAVIN REDUCTASE"/>
    <property type="match status" value="1"/>
</dbReference>
<dbReference type="Pfam" id="PF01613">
    <property type="entry name" value="Flavin_Reduct"/>
    <property type="match status" value="1"/>
</dbReference>